<evidence type="ECO:0000256" key="1">
    <source>
        <dbReference type="ARBA" id="ARBA00004117"/>
    </source>
</evidence>
<dbReference type="Proteomes" id="UP000000245">
    <property type="component" value="Chromosome"/>
</dbReference>
<sequence length="126" mass="12963">MTLNLIGLAADRLVYLAQSQSVLAQNIANIDTPGYVSRMPVAFSDTLNGTGNLALATTNALDIPSSSGQSVGTETATVAARAPDGNAVSLESQLAAVAGTQINQQYAVNIYKTYLGMFTTALGPNP</sequence>
<dbReference type="eggNOG" id="COG1815">
    <property type="taxonomic scope" value="Bacteria"/>
</dbReference>
<dbReference type="EMBL" id="CP000697">
    <property type="protein sequence ID" value="ABQ31333.1"/>
    <property type="molecule type" value="Genomic_DNA"/>
</dbReference>
<dbReference type="Pfam" id="PF00460">
    <property type="entry name" value="Flg_bb_rod"/>
    <property type="match status" value="1"/>
</dbReference>
<keyword evidence="4" id="KW-1185">Reference proteome</keyword>
<organism evidence="3 4">
    <name type="scientific">Acidiphilium cryptum (strain JF-5)</name>
    <dbReference type="NCBI Taxonomy" id="349163"/>
    <lineage>
        <taxon>Bacteria</taxon>
        <taxon>Pseudomonadati</taxon>
        <taxon>Pseudomonadota</taxon>
        <taxon>Alphaproteobacteria</taxon>
        <taxon>Acetobacterales</taxon>
        <taxon>Acidocellaceae</taxon>
        <taxon>Acidiphilium</taxon>
    </lineage>
</organism>
<reference evidence="3 4" key="1">
    <citation type="submission" date="2007-05" db="EMBL/GenBank/DDBJ databases">
        <title>Complete sequence of chromosome of Acidiphilium cryptum JF-5.</title>
        <authorList>
            <consortium name="US DOE Joint Genome Institute"/>
            <person name="Copeland A."/>
            <person name="Lucas S."/>
            <person name="Lapidus A."/>
            <person name="Barry K."/>
            <person name="Detter J.C."/>
            <person name="Glavina del Rio T."/>
            <person name="Hammon N."/>
            <person name="Israni S."/>
            <person name="Dalin E."/>
            <person name="Tice H."/>
            <person name="Pitluck S."/>
            <person name="Sims D."/>
            <person name="Brettin T."/>
            <person name="Bruce D."/>
            <person name="Han C."/>
            <person name="Schmutz J."/>
            <person name="Larimer F."/>
            <person name="Land M."/>
            <person name="Hauser L."/>
            <person name="Kyrpides N."/>
            <person name="Kim E."/>
            <person name="Magnuson T."/>
            <person name="Richardson P."/>
        </authorList>
    </citation>
    <scope>NUCLEOTIDE SEQUENCE [LARGE SCALE GENOMIC DNA]</scope>
    <source>
        <strain evidence="3 4">JF-5</strain>
    </source>
</reference>
<proteinExistence type="predicted"/>
<keyword evidence="3" id="KW-0966">Cell projection</keyword>
<dbReference type="KEGG" id="acr:Acry_2134"/>
<name>A5G0F1_ACICJ</name>
<dbReference type="GO" id="GO:0009425">
    <property type="term" value="C:bacterial-type flagellum basal body"/>
    <property type="evidence" value="ECO:0007669"/>
    <property type="project" value="UniProtKB-SubCell"/>
</dbReference>
<dbReference type="STRING" id="349163.Acry_2134"/>
<comment type="subcellular location">
    <subcellularLocation>
        <location evidence="1">Bacterial flagellum basal body</location>
    </subcellularLocation>
</comment>
<accession>A5G0F1</accession>
<dbReference type="AlphaFoldDB" id="A5G0F1"/>
<keyword evidence="3" id="KW-0969">Cilium</keyword>
<evidence type="ECO:0000313" key="4">
    <source>
        <dbReference type="Proteomes" id="UP000000245"/>
    </source>
</evidence>
<evidence type="ECO:0000259" key="2">
    <source>
        <dbReference type="Pfam" id="PF00460"/>
    </source>
</evidence>
<dbReference type="RefSeq" id="WP_007423340.1">
    <property type="nucleotide sequence ID" value="NC_009484.1"/>
</dbReference>
<feature type="domain" description="Flagellar basal body rod protein N-terminal" evidence="2">
    <location>
        <begin position="16"/>
        <end position="35"/>
    </location>
</feature>
<protein>
    <submittedName>
        <fullName evidence="3">Flagellar basal body protein-like protein</fullName>
    </submittedName>
</protein>
<keyword evidence="3" id="KW-0282">Flagellum</keyword>
<evidence type="ECO:0000313" key="3">
    <source>
        <dbReference type="EMBL" id="ABQ31333.1"/>
    </source>
</evidence>
<dbReference type="InterPro" id="IPR001444">
    <property type="entry name" value="Flag_bb_rod_N"/>
</dbReference>
<gene>
    <name evidence="3" type="ordered locus">Acry_2134</name>
</gene>
<dbReference type="HOGENOM" id="CLU_125463_2_1_5"/>